<dbReference type="EC" id="2.7.4.9" evidence="1"/>
<name>A0A0S4XNF9_9BACT</name>
<dbReference type="GO" id="GO:0004798">
    <property type="term" value="F:dTMP kinase activity"/>
    <property type="evidence" value="ECO:0007669"/>
    <property type="project" value="UniProtKB-EC"/>
</dbReference>
<protein>
    <submittedName>
        <fullName evidence="1">Thymidylate kinase</fullName>
        <ecNumber evidence="1">2.7.4.9</ecNumber>
    </submittedName>
</protein>
<dbReference type="EMBL" id="FAXN01000048">
    <property type="protein sequence ID" value="CUV65847.1"/>
    <property type="molecule type" value="Genomic_DNA"/>
</dbReference>
<organism evidence="1">
    <name type="scientific">Sulfurovum sp. enrichment culture clone C5</name>
    <dbReference type="NCBI Taxonomy" id="497650"/>
    <lineage>
        <taxon>Bacteria</taxon>
        <taxon>Pseudomonadati</taxon>
        <taxon>Campylobacterota</taxon>
        <taxon>Epsilonproteobacteria</taxon>
        <taxon>Campylobacterales</taxon>
        <taxon>Sulfurovaceae</taxon>
        <taxon>Sulfurovum</taxon>
        <taxon>environmental samples</taxon>
    </lineage>
</organism>
<keyword evidence="1" id="KW-0418">Kinase</keyword>
<accession>A0A0S4XNF9</accession>
<proteinExistence type="predicted"/>
<reference evidence="1" key="1">
    <citation type="submission" date="2015-11" db="EMBL/GenBank/DDBJ databases">
        <authorList>
            <person name="Zhang Y."/>
            <person name="Guo Z."/>
        </authorList>
    </citation>
    <scope>NUCLEOTIDE SEQUENCE</scope>
    <source>
        <strain evidence="1">BN30871</strain>
    </source>
</reference>
<evidence type="ECO:0000313" key="1">
    <source>
        <dbReference type="EMBL" id="CUV65847.1"/>
    </source>
</evidence>
<sequence length="54" mass="6532">MDKIEQRGIEYLFSVQQFMKDIVVKLEIPFLEIDATENIENINQKITNFIWEKK</sequence>
<gene>
    <name evidence="1" type="ORF">BN3087_470001</name>
</gene>
<keyword evidence="1" id="KW-0808">Transferase</keyword>
<dbReference type="AlphaFoldDB" id="A0A0S4XNF9"/>